<dbReference type="AlphaFoldDB" id="A0A0U2UL21"/>
<organism evidence="3 4">
    <name type="scientific">Paenibacillus naphthalenovorans</name>
    <dbReference type="NCBI Taxonomy" id="162209"/>
    <lineage>
        <taxon>Bacteria</taxon>
        <taxon>Bacillati</taxon>
        <taxon>Bacillota</taxon>
        <taxon>Bacilli</taxon>
        <taxon>Bacillales</taxon>
        <taxon>Paenibacillaceae</taxon>
        <taxon>Paenibacillus</taxon>
    </lineage>
</organism>
<dbReference type="PANTHER" id="PTHR43420:SF47">
    <property type="entry name" value="N-ACETYLTRANSFERASE DOMAIN-CONTAINING PROTEIN"/>
    <property type="match status" value="1"/>
</dbReference>
<reference evidence="3 4" key="2">
    <citation type="journal article" date="2016" name="Genome Announc.">
        <title>Complete Genome Sequences of Two Interactive Moderate Thermophiles, Paenibacillus napthalenovorans 32O-Y and Paenibacillus sp. 32O-W.</title>
        <authorList>
            <person name="Butler R.R.III."/>
            <person name="Wang J."/>
            <person name="Stark B.C."/>
            <person name="Pombert J.F."/>
        </authorList>
    </citation>
    <scope>NUCLEOTIDE SEQUENCE [LARGE SCALE GENOMIC DNA]</scope>
    <source>
        <strain evidence="3 4">32O-Y</strain>
    </source>
</reference>
<dbReference type="KEGG" id="pnp:IJ22_34270"/>
<evidence type="ECO:0000313" key="3">
    <source>
        <dbReference type="EMBL" id="ALS23788.1"/>
    </source>
</evidence>
<dbReference type="STRING" id="162209.IJ22_34270"/>
<proteinExistence type="predicted"/>
<dbReference type="Proteomes" id="UP000061660">
    <property type="component" value="Chromosome"/>
</dbReference>
<dbReference type="CDD" id="cd04301">
    <property type="entry name" value="NAT_SF"/>
    <property type="match status" value="1"/>
</dbReference>
<keyword evidence="4" id="KW-1185">Reference proteome</keyword>
<keyword evidence="2" id="KW-0012">Acyltransferase</keyword>
<dbReference type="InterPro" id="IPR000182">
    <property type="entry name" value="GNAT_dom"/>
</dbReference>
<reference evidence="4" key="1">
    <citation type="submission" date="2015-12" db="EMBL/GenBank/DDBJ databases">
        <title>Complete genome sequences of two moderately thermophilic Paenibacillus species.</title>
        <authorList>
            <person name="Butler R.III."/>
            <person name="Wang J."/>
            <person name="Stark B.C."/>
            <person name="Pombert J.-F."/>
        </authorList>
    </citation>
    <scope>NUCLEOTIDE SEQUENCE [LARGE SCALE GENOMIC DNA]</scope>
    <source>
        <strain evidence="4">32O-Y</strain>
    </source>
</reference>
<evidence type="ECO:0000313" key="4">
    <source>
        <dbReference type="Proteomes" id="UP000061660"/>
    </source>
</evidence>
<dbReference type="RefSeq" id="WP_054818861.1">
    <property type="nucleotide sequence ID" value="NZ_BJCS01000020.1"/>
</dbReference>
<dbReference type="GO" id="GO:0016747">
    <property type="term" value="F:acyltransferase activity, transferring groups other than amino-acyl groups"/>
    <property type="evidence" value="ECO:0007669"/>
    <property type="project" value="InterPro"/>
</dbReference>
<dbReference type="Gene3D" id="3.40.630.30">
    <property type="match status" value="1"/>
</dbReference>
<dbReference type="OrthoDB" id="2638380at2"/>
<dbReference type="PATRIC" id="fig|162209.4.peg.3666"/>
<dbReference type="Pfam" id="PF00583">
    <property type="entry name" value="Acetyltransf_1"/>
    <property type="match status" value="1"/>
</dbReference>
<dbReference type="EMBL" id="CP013652">
    <property type="protein sequence ID" value="ALS23788.1"/>
    <property type="molecule type" value="Genomic_DNA"/>
</dbReference>
<dbReference type="PROSITE" id="PS51186">
    <property type="entry name" value="GNAT"/>
    <property type="match status" value="1"/>
</dbReference>
<protein>
    <submittedName>
        <fullName evidence="3">GNAT family acetyltransferase</fullName>
    </submittedName>
</protein>
<gene>
    <name evidence="3" type="ORF">IJ22_34270</name>
</gene>
<dbReference type="PANTHER" id="PTHR43420">
    <property type="entry name" value="ACETYLTRANSFERASE"/>
    <property type="match status" value="1"/>
</dbReference>
<dbReference type="InterPro" id="IPR016181">
    <property type="entry name" value="Acyl_CoA_acyltransferase"/>
</dbReference>
<sequence>MLRKRVPKRDDAAIFGLVERLLLPFARQTLPGLRLSRNTIRNRLKSCITFVYAAAGNKTAGFIALKLERDRLAIDMLAVDPNYQGRGIGTRLMRQAERTAREHGLREVVLWVDEANVQAQRFYIKHGYEAVYYDHRLRCYLLMKSV</sequence>
<accession>A0A0U2UL21</accession>
<evidence type="ECO:0000256" key="1">
    <source>
        <dbReference type="ARBA" id="ARBA00022679"/>
    </source>
</evidence>
<name>A0A0U2UL21_9BACL</name>
<dbReference type="InterPro" id="IPR050680">
    <property type="entry name" value="YpeA/RimI_acetyltransf"/>
</dbReference>
<evidence type="ECO:0000256" key="2">
    <source>
        <dbReference type="ARBA" id="ARBA00023315"/>
    </source>
</evidence>
<dbReference type="SUPFAM" id="SSF55729">
    <property type="entry name" value="Acyl-CoA N-acyltransferases (Nat)"/>
    <property type="match status" value="1"/>
</dbReference>
<keyword evidence="1 3" id="KW-0808">Transferase</keyword>